<reference evidence="2" key="2">
    <citation type="submission" date="2019-02" db="EMBL/GenBank/DDBJ databases">
        <authorList>
            <person name="Odamaki T."/>
        </authorList>
    </citation>
    <scope>NUCLEOTIDE SEQUENCE</scope>
    <source>
        <strain evidence="1">MCC10116</strain>
        <strain evidence="2">MCC10126</strain>
    </source>
</reference>
<dbReference type="PROSITE" id="PS51257">
    <property type="entry name" value="PROKAR_LIPOPROTEIN"/>
    <property type="match status" value="1"/>
</dbReference>
<evidence type="ECO:0000313" key="4">
    <source>
        <dbReference type="Proteomes" id="UP000292787"/>
    </source>
</evidence>
<name>A0A4R0W3Y1_BIFLL</name>
<dbReference type="EMBL" id="SHTF01000016">
    <property type="protein sequence ID" value="TCF63979.1"/>
    <property type="molecule type" value="Genomic_DNA"/>
</dbReference>
<evidence type="ECO:0000313" key="1">
    <source>
        <dbReference type="EMBL" id="TCF63979.1"/>
    </source>
</evidence>
<reference evidence="3 4" key="1">
    <citation type="journal article" date="2018" name="Sci. Rep.">
        <title>Genomic diversity and distribution of Bifidobacterium longum subsp. longum across the human lifespan.</title>
        <authorList>
            <person name="Odamaki T."/>
            <person name="Bottacini F."/>
            <person name="Kato K."/>
            <person name="Mitsuyama E."/>
            <person name="Yoshida K."/>
            <person name="Horigome A."/>
            <person name="Xiao J.Z."/>
            <person name="van Sinderen D."/>
        </authorList>
    </citation>
    <scope>NUCLEOTIDE SEQUENCE [LARGE SCALE GENOMIC DNA]</scope>
    <source>
        <strain evidence="1 4">MCC10116</strain>
        <strain evidence="2 3">MCC10126</strain>
    </source>
</reference>
<comment type="caution">
    <text evidence="2">The sequence shown here is derived from an EMBL/GenBank/DDBJ whole genome shotgun (WGS) entry which is preliminary data.</text>
</comment>
<dbReference type="Proteomes" id="UP000291501">
    <property type="component" value="Unassembled WGS sequence"/>
</dbReference>
<evidence type="ECO:0000313" key="2">
    <source>
        <dbReference type="EMBL" id="TCF83497.1"/>
    </source>
</evidence>
<dbReference type="EMBL" id="SHTN01000017">
    <property type="protein sequence ID" value="TCF83497.1"/>
    <property type="molecule type" value="Genomic_DNA"/>
</dbReference>
<dbReference type="AlphaFoldDB" id="A0A4R0W3Y1"/>
<proteinExistence type="predicted"/>
<accession>A0A4R0W3Y1</accession>
<organism evidence="2 3">
    <name type="scientific">Bifidobacterium longum subsp. longum</name>
    <dbReference type="NCBI Taxonomy" id="1679"/>
    <lineage>
        <taxon>Bacteria</taxon>
        <taxon>Bacillati</taxon>
        <taxon>Actinomycetota</taxon>
        <taxon>Actinomycetes</taxon>
        <taxon>Bifidobacteriales</taxon>
        <taxon>Bifidobacteriaceae</taxon>
        <taxon>Bifidobacterium</taxon>
    </lineage>
</organism>
<protein>
    <submittedName>
        <fullName evidence="2">Uncharacterized protein</fullName>
    </submittedName>
</protein>
<gene>
    <name evidence="1" type="ORF">MCC10116_1160</name>
    <name evidence="2" type="ORF">MCC10126_0959</name>
</gene>
<evidence type="ECO:0000313" key="3">
    <source>
        <dbReference type="Proteomes" id="UP000291501"/>
    </source>
</evidence>
<dbReference type="Proteomes" id="UP000292787">
    <property type="component" value="Unassembled WGS sequence"/>
</dbReference>
<sequence>MLGTKPIVLPQRKHPAGVKAAVSTCVSSGCQSFRLGISRNPVSETMQGMYQILDGK</sequence>